<sequence>MSAQGATVGVQELNKMQFPLIVALTLTLLGFAWGNPTEGDKQKFCEFLKDVEEDREILVESLTKKTLDVEKNVIKKLGRNSDFETFLKENSTLQLLTTQQKLDFLLKFRCAYKNKILANPLFKDTNEFRQTYLTYRSETNKEIKTFDNFLSRDATRMVKKMKSTSDATKQEFNNALKTYLDRKGQSAHCMMNTFLTLKTKYGCN</sequence>
<evidence type="ECO:0000313" key="2">
    <source>
        <dbReference type="RefSeq" id="XP_017031412.2"/>
    </source>
</evidence>
<dbReference type="GeneID" id="108080997"/>
<accession>A0A6P4IR33</accession>
<protein>
    <submittedName>
        <fullName evidence="2">Uncharacterized protein</fullName>
    </submittedName>
</protein>
<reference evidence="2" key="1">
    <citation type="submission" date="2025-08" db="UniProtKB">
        <authorList>
            <consortium name="RefSeq"/>
        </authorList>
    </citation>
    <scope>IDENTIFICATION</scope>
    <source>
        <strain evidence="2">14028-0561.14</strain>
        <tissue evidence="2">Whole fly</tissue>
    </source>
</reference>
<evidence type="ECO:0000313" key="1">
    <source>
        <dbReference type="Proteomes" id="UP001652661"/>
    </source>
</evidence>
<organism evidence="1 2">
    <name type="scientific">Drosophila kikkawai</name>
    <name type="common">Fruit fly</name>
    <dbReference type="NCBI Taxonomy" id="30033"/>
    <lineage>
        <taxon>Eukaryota</taxon>
        <taxon>Metazoa</taxon>
        <taxon>Ecdysozoa</taxon>
        <taxon>Arthropoda</taxon>
        <taxon>Hexapoda</taxon>
        <taxon>Insecta</taxon>
        <taxon>Pterygota</taxon>
        <taxon>Neoptera</taxon>
        <taxon>Endopterygota</taxon>
        <taxon>Diptera</taxon>
        <taxon>Brachycera</taxon>
        <taxon>Muscomorpha</taxon>
        <taxon>Ephydroidea</taxon>
        <taxon>Drosophilidae</taxon>
        <taxon>Drosophila</taxon>
        <taxon>Sophophora</taxon>
    </lineage>
</organism>
<keyword evidence="1" id="KW-1185">Reference proteome</keyword>
<dbReference type="Proteomes" id="UP001652661">
    <property type="component" value="Chromosome 3R"/>
</dbReference>
<gene>
    <name evidence="2" type="primary">LOC108080997</name>
</gene>
<name>A0A6P4IR33_DROKI</name>
<dbReference type="OrthoDB" id="7870568at2759"/>
<dbReference type="RefSeq" id="XP_017031412.2">
    <property type="nucleotide sequence ID" value="XM_017175923.2"/>
</dbReference>
<proteinExistence type="predicted"/>
<dbReference type="AlphaFoldDB" id="A0A6P4IR33"/>